<feature type="domain" description="F-box" evidence="3">
    <location>
        <begin position="1"/>
        <end position="45"/>
    </location>
</feature>
<reference evidence="4 5" key="1">
    <citation type="journal article" date="2020" name="Nature">
        <title>Six reference-quality genomes reveal evolution of bat adaptations.</title>
        <authorList>
            <person name="Jebb D."/>
            <person name="Huang Z."/>
            <person name="Pippel M."/>
            <person name="Hughes G.M."/>
            <person name="Lavrichenko K."/>
            <person name="Devanna P."/>
            <person name="Winkler S."/>
            <person name="Jermiin L.S."/>
            <person name="Skirmuntt E.C."/>
            <person name="Katzourakis A."/>
            <person name="Burkitt-Gray L."/>
            <person name="Ray D.A."/>
            <person name="Sullivan K.A.M."/>
            <person name="Roscito J.G."/>
            <person name="Kirilenko B.M."/>
            <person name="Davalos L.M."/>
            <person name="Corthals A.P."/>
            <person name="Power M.L."/>
            <person name="Jones G."/>
            <person name="Ransome R.D."/>
            <person name="Dechmann D.K.N."/>
            <person name="Locatelli A.G."/>
            <person name="Puechmaille S.J."/>
            <person name="Fedrigo O."/>
            <person name="Jarvis E.D."/>
            <person name="Hiller M."/>
            <person name="Vernes S.C."/>
            <person name="Myers E.W."/>
            <person name="Teeling E.C."/>
        </authorList>
    </citation>
    <scope>NUCLEOTIDE SEQUENCE [LARGE SCALE GENOMIC DNA]</scope>
    <source>
        <strain evidence="4">MRouAeg1</strain>
        <tissue evidence="4">Muscle</tissue>
    </source>
</reference>
<evidence type="ECO:0000313" key="4">
    <source>
        <dbReference type="EMBL" id="KAF6474127.1"/>
    </source>
</evidence>
<dbReference type="GO" id="GO:0005737">
    <property type="term" value="C:cytoplasm"/>
    <property type="evidence" value="ECO:0007669"/>
    <property type="project" value="TreeGrafter"/>
</dbReference>
<dbReference type="SUPFAM" id="SSF50978">
    <property type="entry name" value="WD40 repeat-like"/>
    <property type="match status" value="1"/>
</dbReference>
<dbReference type="Pfam" id="PF12937">
    <property type="entry name" value="F-box-like"/>
    <property type="match status" value="1"/>
</dbReference>
<dbReference type="Gene3D" id="2.130.10.10">
    <property type="entry name" value="YVTN repeat-like/Quinoprotein amine dehydrogenase"/>
    <property type="match status" value="1"/>
</dbReference>
<comment type="pathway">
    <text evidence="1">Protein modification; protein ubiquitination.</text>
</comment>
<dbReference type="PANTHER" id="PTHR46550">
    <property type="entry name" value="F-BOX ONLY PROTEIN 3"/>
    <property type="match status" value="1"/>
</dbReference>
<gene>
    <name evidence="4" type="ORF">HJG63_005046</name>
</gene>
<dbReference type="Gene3D" id="1.20.1280.50">
    <property type="match status" value="1"/>
</dbReference>
<dbReference type="InterPro" id="IPR001810">
    <property type="entry name" value="F-box_dom"/>
</dbReference>
<accession>A0A7J8HP68</accession>
<name>A0A7J8HP68_ROUAE</name>
<dbReference type="PROSITE" id="PS50181">
    <property type="entry name" value="FBOX"/>
    <property type="match status" value="1"/>
</dbReference>
<dbReference type="CDD" id="cd22137">
    <property type="entry name" value="F-box_FBXW12"/>
    <property type="match status" value="1"/>
</dbReference>
<sequence length="466" mass="53505">MDTPLPEIPLLKIFSFLDAFSLLQVCQVNKYWNTVAENDHLWRNLCLEKWGFCHFSYRCPGAPTWKRFFLSQRKRERRMASAQPEDFIYREAAGNLGILEPMAYLSGSSLQMNEREKSVLCTVSSKRMLFAWDVQEGTMIWSSPVQRSSIRLLETLPQMRLAFTVDLEGTVKVWNCRDEHALATLTLPKACFSLEAFLTKEGPFLMVGNSEGDIYTLTVPELRSVSKVNAFKYSVDLLHVSPSKRWVFASGVHQHILPKVFYAECLLRPSEDKIPLSVCLPFSSCCRAGWAPKRYNRITLMFRRASFRKTGFTTFDLTLERTGGQTVVQAHQVASFLLPVHMESPIWMGVSDANMIVFESGSRLFLFTINGLLLQQFDDHEISICNLWVDSLHVLTTSMDNYLHLYMWEEEGRYPYLKSCCHLEHRRDDFTPSCYVSKALCDNASIVCVVSKSRESSILVMYSLNT</sequence>
<evidence type="ECO:0000259" key="3">
    <source>
        <dbReference type="PROSITE" id="PS50181"/>
    </source>
</evidence>
<dbReference type="InterPro" id="IPR036322">
    <property type="entry name" value="WD40_repeat_dom_sf"/>
</dbReference>
<dbReference type="InterPro" id="IPR052121">
    <property type="entry name" value="F-box_SCF_Substrate_Recog"/>
</dbReference>
<dbReference type="Proteomes" id="UP000593571">
    <property type="component" value="Unassembled WGS sequence"/>
</dbReference>
<evidence type="ECO:0000256" key="1">
    <source>
        <dbReference type="ARBA" id="ARBA00004906"/>
    </source>
</evidence>
<organism evidence="4 5">
    <name type="scientific">Rousettus aegyptiacus</name>
    <name type="common">Egyptian fruit bat</name>
    <name type="synonym">Pteropus aegyptiacus</name>
    <dbReference type="NCBI Taxonomy" id="9407"/>
    <lineage>
        <taxon>Eukaryota</taxon>
        <taxon>Metazoa</taxon>
        <taxon>Chordata</taxon>
        <taxon>Craniata</taxon>
        <taxon>Vertebrata</taxon>
        <taxon>Euteleostomi</taxon>
        <taxon>Mammalia</taxon>
        <taxon>Eutheria</taxon>
        <taxon>Laurasiatheria</taxon>
        <taxon>Chiroptera</taxon>
        <taxon>Yinpterochiroptera</taxon>
        <taxon>Pteropodoidea</taxon>
        <taxon>Pteropodidae</taxon>
        <taxon>Rousettinae</taxon>
        <taxon>Rousettus</taxon>
    </lineage>
</organism>
<comment type="caution">
    <text evidence="4">The sequence shown here is derived from an EMBL/GenBank/DDBJ whole genome shotgun (WGS) entry which is preliminary data.</text>
</comment>
<keyword evidence="2" id="KW-0833">Ubl conjugation pathway</keyword>
<dbReference type="SUPFAM" id="SSF81383">
    <property type="entry name" value="F-box domain"/>
    <property type="match status" value="1"/>
</dbReference>
<dbReference type="EMBL" id="JACASE010000004">
    <property type="protein sequence ID" value="KAF6474127.1"/>
    <property type="molecule type" value="Genomic_DNA"/>
</dbReference>
<dbReference type="SMART" id="SM00256">
    <property type="entry name" value="FBOX"/>
    <property type="match status" value="1"/>
</dbReference>
<evidence type="ECO:0000313" key="5">
    <source>
        <dbReference type="Proteomes" id="UP000593571"/>
    </source>
</evidence>
<protein>
    <submittedName>
        <fullName evidence="4">F-box and WD repeat domain containing 12</fullName>
    </submittedName>
</protein>
<dbReference type="AlphaFoldDB" id="A0A7J8HP68"/>
<dbReference type="InterPro" id="IPR036047">
    <property type="entry name" value="F-box-like_dom_sf"/>
</dbReference>
<proteinExistence type="predicted"/>
<dbReference type="PANTHER" id="PTHR46550:SF2">
    <property type="entry name" value="EXPRESSED SEQUENCE C85627-RELATED"/>
    <property type="match status" value="1"/>
</dbReference>
<keyword evidence="5" id="KW-1185">Reference proteome</keyword>
<evidence type="ECO:0000256" key="2">
    <source>
        <dbReference type="ARBA" id="ARBA00022786"/>
    </source>
</evidence>
<dbReference type="InterPro" id="IPR015943">
    <property type="entry name" value="WD40/YVTN_repeat-like_dom_sf"/>
</dbReference>